<dbReference type="OrthoDB" id="120976at2759"/>
<dbReference type="GeneID" id="118409210"/>
<reference evidence="4" key="1">
    <citation type="journal article" date="2020" name="Nat. Ecol. Evol.">
        <title>Deeply conserved synteny resolves early events in vertebrate evolution.</title>
        <authorList>
            <person name="Simakov O."/>
            <person name="Marletaz F."/>
            <person name="Yue J.X."/>
            <person name="O'Connell B."/>
            <person name="Jenkins J."/>
            <person name="Brandt A."/>
            <person name="Calef R."/>
            <person name="Tung C.H."/>
            <person name="Huang T.K."/>
            <person name="Schmutz J."/>
            <person name="Satoh N."/>
            <person name="Yu J.K."/>
            <person name="Putnam N.H."/>
            <person name="Green R.E."/>
            <person name="Rokhsar D.S."/>
        </authorList>
    </citation>
    <scope>NUCLEOTIDE SEQUENCE [LARGE SCALE GENOMIC DNA]</scope>
    <source>
        <strain evidence="4">S238N-H82</strain>
    </source>
</reference>
<evidence type="ECO:0000256" key="2">
    <source>
        <dbReference type="ARBA" id="ARBA00022840"/>
    </source>
</evidence>
<dbReference type="PANTHER" id="PTHR46844:SF1">
    <property type="entry name" value="SLR5058 PROTEIN"/>
    <property type="match status" value="1"/>
</dbReference>
<dbReference type="Gene3D" id="3.40.50.300">
    <property type="entry name" value="P-loop containing nucleotide triphosphate hydrolases"/>
    <property type="match status" value="1"/>
</dbReference>
<dbReference type="AlphaFoldDB" id="A0A9J7HUU2"/>
<dbReference type="KEGG" id="bfo:118409210"/>
<evidence type="ECO:0000256" key="1">
    <source>
        <dbReference type="ARBA" id="ARBA00022741"/>
    </source>
</evidence>
<name>A0A9J7HUU2_BRAFL</name>
<dbReference type="GO" id="GO:0005524">
    <property type="term" value="F:ATP binding"/>
    <property type="evidence" value="ECO:0007669"/>
    <property type="project" value="UniProtKB-KW"/>
</dbReference>
<proteinExistence type="predicted"/>
<dbReference type="InterPro" id="IPR032675">
    <property type="entry name" value="LRR_dom_sf"/>
</dbReference>
<organism evidence="4 5">
    <name type="scientific">Branchiostoma floridae</name>
    <name type="common">Florida lancelet</name>
    <name type="synonym">Amphioxus</name>
    <dbReference type="NCBI Taxonomy" id="7739"/>
    <lineage>
        <taxon>Eukaryota</taxon>
        <taxon>Metazoa</taxon>
        <taxon>Chordata</taxon>
        <taxon>Cephalochordata</taxon>
        <taxon>Leptocardii</taxon>
        <taxon>Amphioxiformes</taxon>
        <taxon>Branchiostomatidae</taxon>
        <taxon>Branchiostoma</taxon>
    </lineage>
</organism>
<keyword evidence="2" id="KW-0067">ATP-binding</keyword>
<dbReference type="InterPro" id="IPR027417">
    <property type="entry name" value="P-loop_NTPase"/>
</dbReference>
<dbReference type="Gene3D" id="3.80.10.10">
    <property type="entry name" value="Ribonuclease Inhibitor"/>
    <property type="match status" value="1"/>
</dbReference>
<dbReference type="Proteomes" id="UP000001554">
    <property type="component" value="Chromosome 2"/>
</dbReference>
<dbReference type="InterPro" id="IPR007111">
    <property type="entry name" value="NACHT_NTPase"/>
</dbReference>
<dbReference type="SUPFAM" id="SSF52540">
    <property type="entry name" value="P-loop containing nucleoside triphosphate hydrolases"/>
    <property type="match status" value="1"/>
</dbReference>
<protein>
    <submittedName>
        <fullName evidence="5">Uncharacterized protein LOC118409210</fullName>
    </submittedName>
</protein>
<keyword evidence="1" id="KW-0547">Nucleotide-binding</keyword>
<dbReference type="RefSeq" id="XP_035665971.1">
    <property type="nucleotide sequence ID" value="XM_035810078.1"/>
</dbReference>
<dbReference type="SUPFAM" id="SSF52047">
    <property type="entry name" value="RNI-like"/>
    <property type="match status" value="1"/>
</dbReference>
<evidence type="ECO:0000313" key="5">
    <source>
        <dbReference type="RefSeq" id="XP_035665971.1"/>
    </source>
</evidence>
<evidence type="ECO:0000259" key="3">
    <source>
        <dbReference type="PROSITE" id="PS50837"/>
    </source>
</evidence>
<accession>A0A9J7HUU2</accession>
<evidence type="ECO:0000313" key="4">
    <source>
        <dbReference type="Proteomes" id="UP000001554"/>
    </source>
</evidence>
<feature type="domain" description="NACHT" evidence="3">
    <location>
        <begin position="86"/>
        <end position="203"/>
    </location>
</feature>
<dbReference type="PANTHER" id="PTHR46844">
    <property type="entry name" value="SLR5058 PROTEIN"/>
    <property type="match status" value="1"/>
</dbReference>
<keyword evidence="4" id="KW-1185">Reference proteome</keyword>
<dbReference type="PROSITE" id="PS50837">
    <property type="entry name" value="NACHT"/>
    <property type="match status" value="1"/>
</dbReference>
<reference evidence="5" key="2">
    <citation type="submission" date="2025-08" db="UniProtKB">
        <authorList>
            <consortium name="RefSeq"/>
        </authorList>
    </citation>
    <scope>IDENTIFICATION</scope>
    <source>
        <strain evidence="5">S238N-H82</strain>
        <tissue evidence="5">Testes</tissue>
    </source>
</reference>
<gene>
    <name evidence="5" type="primary">LOC118409210</name>
</gene>
<dbReference type="Pfam" id="PF05729">
    <property type="entry name" value="NACHT"/>
    <property type="match status" value="1"/>
</dbReference>
<sequence length="854" mass="97892">MGTSEAADDVIACLKYLYTTEYEHVRPLPWCEDLNLHLGEGYTNLQFKEMDGRGHFQDIGTIVSLADIYGTREGEDTQGNVRSSVRKIRVEGAPGIGKSCSCQKLAHDWSCGKLDRFKVVFFLEMRHLAGKVKYEIFEQLLPKDTKITPDQLWSYIQDNQDDVLFILDGLDELSQEAREVTDVLDLIQGKILRNCHVLVTSRPYQCVKDLEKCHQFYKIVGYSGKNSEEFIHKYFCKSPESGLELVKQLQSNSISSEIVGNPLNNVLICVVWEDNNKKLPSSKAELYRDIVHSVAKRFCTKKNIQMEGGNLPPTIEEALRGLGKLSLEGLDQEQLQFDIDEITKKYGTTADNMLNMGLLTRDYSFSRIKRTCYCAFLHRTFQEYMAARYISGLVMDWSSREQGIKYVCHLFGFPDGTVVNRKLVVSCCRFKWIEVQNWLLLILGENSRPLFQRFAEELQKAQTDEDRDLLSFLCIMWLGTSCAGGKMAEIVAPCLSQRVTNVLGYDLLDFAFAGDDCEMMETGDIIHRLGRHSTLRRKSRDDHANWFVGLAHVLAFQTKLSLSHNTSVIQHLIIDCSHILSMQEEQLGVLENLLSDYNKLRSVTLCAFNFETPLRPFIPRCGIERVVIRNECFIDHMSFISTLKQLSTASAIEHVEITYTACMAGCNLMERDVDFTEFDRQFADMIASQSRLRYLRFEVSWAQWHPKTMLFCNLTDTLHRISEHTRLEFFEFRLPGIIIHDETFDAGPMVLTITECLQKNKVLKTLRLGWGNCYGNKIYMGKAYCSDESLSGLCAAIRENRTLETLVVEGLIPHSKRKAKMISELIRNKPSNYKELSIKMSESPFVDDWESISF</sequence>